<dbReference type="AlphaFoldDB" id="A0A8X7PDE3"/>
<keyword evidence="2" id="KW-1185">Reference proteome</keyword>
<sequence length="193" mass="20935">MCKSRFAVPCRVVYGSGGGVSSVCSSLESWSHGFFASELSREIVTVSLWESRPLVLKGGTRARDNGSGVVYLSRFSLGGGAFQFHGLPSVKMRVLASRRCGFVARLLPQVDWTSRVRRLNIFGSTKITLSSSLNCRDTAVQSSRVGWFTGLRYLCLEILVVSPALGGSYGVARVACFSVSRYGRSSRSSGISW</sequence>
<reference evidence="1 2" key="1">
    <citation type="submission" date="2020-02" db="EMBL/GenBank/DDBJ databases">
        <authorList>
            <person name="Ma Q."/>
            <person name="Huang Y."/>
            <person name="Song X."/>
            <person name="Pei D."/>
        </authorList>
    </citation>
    <scope>NUCLEOTIDE SEQUENCE [LARGE SCALE GENOMIC DNA]</scope>
    <source>
        <strain evidence="1">Sxm20200214</strain>
        <tissue evidence="1">Leaf</tissue>
    </source>
</reference>
<evidence type="ECO:0000313" key="1">
    <source>
        <dbReference type="EMBL" id="KAG2248682.1"/>
    </source>
</evidence>
<organism evidence="1 2">
    <name type="scientific">Brassica carinata</name>
    <name type="common">Ethiopian mustard</name>
    <name type="synonym">Abyssinian cabbage</name>
    <dbReference type="NCBI Taxonomy" id="52824"/>
    <lineage>
        <taxon>Eukaryota</taxon>
        <taxon>Viridiplantae</taxon>
        <taxon>Streptophyta</taxon>
        <taxon>Embryophyta</taxon>
        <taxon>Tracheophyta</taxon>
        <taxon>Spermatophyta</taxon>
        <taxon>Magnoliopsida</taxon>
        <taxon>eudicotyledons</taxon>
        <taxon>Gunneridae</taxon>
        <taxon>Pentapetalae</taxon>
        <taxon>rosids</taxon>
        <taxon>malvids</taxon>
        <taxon>Brassicales</taxon>
        <taxon>Brassicaceae</taxon>
        <taxon>Brassiceae</taxon>
        <taxon>Brassica</taxon>
    </lineage>
</organism>
<accession>A0A8X7PDE3</accession>
<proteinExistence type="predicted"/>
<protein>
    <submittedName>
        <fullName evidence="1">Uncharacterized protein</fullName>
    </submittedName>
</protein>
<gene>
    <name evidence="1" type="ORF">Bca52824_088310</name>
</gene>
<dbReference type="Proteomes" id="UP000886595">
    <property type="component" value="Unassembled WGS sequence"/>
</dbReference>
<name>A0A8X7PDE3_BRACI</name>
<evidence type="ECO:0000313" key="2">
    <source>
        <dbReference type="Proteomes" id="UP000886595"/>
    </source>
</evidence>
<comment type="caution">
    <text evidence="1">The sequence shown here is derived from an EMBL/GenBank/DDBJ whole genome shotgun (WGS) entry which is preliminary data.</text>
</comment>
<dbReference type="EMBL" id="JAAMPC010000017">
    <property type="protein sequence ID" value="KAG2248682.1"/>
    <property type="molecule type" value="Genomic_DNA"/>
</dbReference>